<reference evidence="2 3" key="1">
    <citation type="journal article" date="2021" name="Nat. Plants">
        <title>The Taxus genome provides insights into paclitaxel biosynthesis.</title>
        <authorList>
            <person name="Xiong X."/>
            <person name="Gou J."/>
            <person name="Liao Q."/>
            <person name="Li Y."/>
            <person name="Zhou Q."/>
            <person name="Bi G."/>
            <person name="Li C."/>
            <person name="Du R."/>
            <person name="Wang X."/>
            <person name="Sun T."/>
            <person name="Guo L."/>
            <person name="Liang H."/>
            <person name="Lu P."/>
            <person name="Wu Y."/>
            <person name="Zhang Z."/>
            <person name="Ro D.K."/>
            <person name="Shang Y."/>
            <person name="Huang S."/>
            <person name="Yan J."/>
        </authorList>
    </citation>
    <scope>NUCLEOTIDE SEQUENCE [LARGE SCALE GENOMIC DNA]</scope>
    <source>
        <strain evidence="2">Ta-2019</strain>
    </source>
</reference>
<dbReference type="GO" id="GO:0006412">
    <property type="term" value="P:translation"/>
    <property type="evidence" value="ECO:0007669"/>
    <property type="project" value="InterPro"/>
</dbReference>
<organism evidence="2 3">
    <name type="scientific">Taxus chinensis</name>
    <name type="common">Chinese yew</name>
    <name type="synonym">Taxus wallichiana var. chinensis</name>
    <dbReference type="NCBI Taxonomy" id="29808"/>
    <lineage>
        <taxon>Eukaryota</taxon>
        <taxon>Viridiplantae</taxon>
        <taxon>Streptophyta</taxon>
        <taxon>Embryophyta</taxon>
        <taxon>Tracheophyta</taxon>
        <taxon>Spermatophyta</taxon>
        <taxon>Pinopsida</taxon>
        <taxon>Pinidae</taxon>
        <taxon>Conifers II</taxon>
        <taxon>Cupressales</taxon>
        <taxon>Taxaceae</taxon>
        <taxon>Taxus</taxon>
    </lineage>
</organism>
<sequence length="161" mass="18102">MALRYSLRRALSCAMFFRHMPFPTTFNGAIPFPFLRFSTVSSGNALIPGALLRPFSTTSIRADAERSKKSGSAVKRACQAEERHIRNKSGKILMKTCMKKTLILEGYTNLSHPISSRTTSAYAKMEETNEQRYEGHVESKRRFSSETGKANDNRAEGNKET</sequence>
<feature type="region of interest" description="Disordered" evidence="1">
    <location>
        <begin position="127"/>
        <end position="161"/>
    </location>
</feature>
<dbReference type="AlphaFoldDB" id="A0AA38C257"/>
<dbReference type="Proteomes" id="UP000824469">
    <property type="component" value="Unassembled WGS sequence"/>
</dbReference>
<gene>
    <name evidence="2" type="ORF">KI387_032694</name>
</gene>
<accession>A0AA38C257</accession>
<evidence type="ECO:0000256" key="1">
    <source>
        <dbReference type="SAM" id="MobiDB-lite"/>
    </source>
</evidence>
<protein>
    <submittedName>
        <fullName evidence="2">Uncharacterized protein</fullName>
    </submittedName>
</protein>
<feature type="non-terminal residue" evidence="2">
    <location>
        <position position="161"/>
    </location>
</feature>
<dbReference type="GO" id="GO:0003735">
    <property type="term" value="F:structural constituent of ribosome"/>
    <property type="evidence" value="ECO:0007669"/>
    <property type="project" value="InterPro"/>
</dbReference>
<name>A0AA38C257_TAXCH</name>
<evidence type="ECO:0000313" key="2">
    <source>
        <dbReference type="EMBL" id="KAH9288577.1"/>
    </source>
</evidence>
<dbReference type="GO" id="GO:0005840">
    <property type="term" value="C:ribosome"/>
    <property type="evidence" value="ECO:0007669"/>
    <property type="project" value="InterPro"/>
</dbReference>
<dbReference type="EMBL" id="JAHRHJ020003813">
    <property type="protein sequence ID" value="KAH9288577.1"/>
    <property type="molecule type" value="Genomic_DNA"/>
</dbReference>
<dbReference type="GO" id="GO:0003723">
    <property type="term" value="F:RNA binding"/>
    <property type="evidence" value="ECO:0007669"/>
    <property type="project" value="InterPro"/>
</dbReference>
<proteinExistence type="predicted"/>
<comment type="caution">
    <text evidence="2">The sequence shown here is derived from an EMBL/GenBank/DDBJ whole genome shotgun (WGS) entry which is preliminary data.</text>
</comment>
<keyword evidence="3" id="KW-1185">Reference proteome</keyword>
<evidence type="ECO:0000313" key="3">
    <source>
        <dbReference type="Proteomes" id="UP000824469"/>
    </source>
</evidence>
<dbReference type="InterPro" id="IPR036510">
    <property type="entry name" value="Ribosomal_bS20_sf"/>
</dbReference>
<dbReference type="SUPFAM" id="SSF46992">
    <property type="entry name" value="Ribosomal protein S20"/>
    <property type="match status" value="1"/>
</dbReference>